<keyword evidence="2" id="KW-1185">Reference proteome</keyword>
<organism evidence="1 2">
    <name type="scientific">Colletotrichum limetticola</name>
    <dbReference type="NCBI Taxonomy" id="1209924"/>
    <lineage>
        <taxon>Eukaryota</taxon>
        <taxon>Fungi</taxon>
        <taxon>Dikarya</taxon>
        <taxon>Ascomycota</taxon>
        <taxon>Pezizomycotina</taxon>
        <taxon>Sordariomycetes</taxon>
        <taxon>Hypocreomycetidae</taxon>
        <taxon>Glomerellales</taxon>
        <taxon>Glomerellaceae</taxon>
        <taxon>Colletotrichum</taxon>
        <taxon>Colletotrichum acutatum species complex</taxon>
    </lineage>
</organism>
<proteinExistence type="predicted"/>
<name>A0ABQ9Q221_9PEZI</name>
<dbReference type="Proteomes" id="UP001169217">
    <property type="component" value="Unassembled WGS sequence"/>
</dbReference>
<reference evidence="1" key="1">
    <citation type="submission" date="2023-04" db="EMBL/GenBank/DDBJ databases">
        <title>Colletotrichum limetticola genome sequence.</title>
        <authorList>
            <person name="Baroncelli R."/>
        </authorList>
    </citation>
    <scope>NUCLEOTIDE SEQUENCE</scope>
    <source>
        <strain evidence="1">KLA-Anderson</strain>
    </source>
</reference>
<comment type="caution">
    <text evidence="1">The sequence shown here is derived from an EMBL/GenBank/DDBJ whole genome shotgun (WGS) entry which is preliminary data.</text>
</comment>
<accession>A0ABQ9Q221</accession>
<protein>
    <submittedName>
        <fullName evidence="1">Uncharacterized protein</fullName>
    </submittedName>
</protein>
<dbReference type="EMBL" id="JARUPT010000118">
    <property type="protein sequence ID" value="KAK0377741.1"/>
    <property type="molecule type" value="Genomic_DNA"/>
</dbReference>
<evidence type="ECO:0000313" key="1">
    <source>
        <dbReference type="EMBL" id="KAK0377741.1"/>
    </source>
</evidence>
<sequence length="123" mass="13639">MGQWETGLQSARASVPRFKADTTQGAWLWGLAMKRRDGGAAHPFDAAVIPRRLTRRRCLLEEFWKPSPLGLASISWLHARATRPPHALNFAPGLCSHPCGFRSEMLATPLFGHCSLALMFICP</sequence>
<evidence type="ECO:0000313" key="2">
    <source>
        <dbReference type="Proteomes" id="UP001169217"/>
    </source>
</evidence>
<gene>
    <name evidence="1" type="ORF">CLIM01_04896</name>
</gene>